<dbReference type="Proteomes" id="UP001230504">
    <property type="component" value="Unassembled WGS sequence"/>
</dbReference>
<evidence type="ECO:0000313" key="2">
    <source>
        <dbReference type="Proteomes" id="UP001230504"/>
    </source>
</evidence>
<evidence type="ECO:0000313" key="1">
    <source>
        <dbReference type="EMBL" id="KAK1599484.1"/>
    </source>
</evidence>
<organism evidence="1 2">
    <name type="scientific">Colletotrichum navitas</name>
    <dbReference type="NCBI Taxonomy" id="681940"/>
    <lineage>
        <taxon>Eukaryota</taxon>
        <taxon>Fungi</taxon>
        <taxon>Dikarya</taxon>
        <taxon>Ascomycota</taxon>
        <taxon>Pezizomycotina</taxon>
        <taxon>Sordariomycetes</taxon>
        <taxon>Hypocreomycetidae</taxon>
        <taxon>Glomerellales</taxon>
        <taxon>Glomerellaceae</taxon>
        <taxon>Colletotrichum</taxon>
        <taxon>Colletotrichum graminicola species complex</taxon>
    </lineage>
</organism>
<dbReference type="EMBL" id="JAHLJV010000002">
    <property type="protein sequence ID" value="KAK1599484.1"/>
    <property type="molecule type" value="Genomic_DNA"/>
</dbReference>
<proteinExistence type="predicted"/>
<name>A0AAD8QC08_9PEZI</name>
<dbReference type="AlphaFoldDB" id="A0AAD8QC08"/>
<dbReference type="RefSeq" id="XP_060420073.1">
    <property type="nucleotide sequence ID" value="XM_060563018.1"/>
</dbReference>
<keyword evidence="2" id="KW-1185">Reference proteome</keyword>
<sequence length="99" mass="10988">MTSLHGSIIDYRVENIRSYPCYVEGSGWTDRLDLQDHLFFLMFDNRPGFAPSNDPGREGARVPGVLCIDFGDDYPGVDVLGSESDLSATQPEFPMPTSK</sequence>
<gene>
    <name evidence="1" type="ORF">LY79DRAFT_665154</name>
</gene>
<protein>
    <submittedName>
        <fullName evidence="1">Uncharacterized protein</fullName>
    </submittedName>
</protein>
<reference evidence="1" key="1">
    <citation type="submission" date="2021-06" db="EMBL/GenBank/DDBJ databases">
        <title>Comparative genomics, transcriptomics and evolutionary studies reveal genomic signatures of adaptation to plant cell wall in hemibiotrophic fungi.</title>
        <authorList>
            <consortium name="DOE Joint Genome Institute"/>
            <person name="Baroncelli R."/>
            <person name="Diaz J.F."/>
            <person name="Benocci T."/>
            <person name="Peng M."/>
            <person name="Battaglia E."/>
            <person name="Haridas S."/>
            <person name="Andreopoulos W."/>
            <person name="Labutti K."/>
            <person name="Pangilinan J."/>
            <person name="Floch G.L."/>
            <person name="Makela M.R."/>
            <person name="Henrissat B."/>
            <person name="Grigoriev I.V."/>
            <person name="Crouch J.A."/>
            <person name="De Vries R.P."/>
            <person name="Sukno S.A."/>
            <person name="Thon M.R."/>
        </authorList>
    </citation>
    <scope>NUCLEOTIDE SEQUENCE</scope>
    <source>
        <strain evidence="1">CBS 125086</strain>
    </source>
</reference>
<accession>A0AAD8QC08</accession>
<comment type="caution">
    <text evidence="1">The sequence shown here is derived from an EMBL/GenBank/DDBJ whole genome shotgun (WGS) entry which is preliminary data.</text>
</comment>
<dbReference type="GeneID" id="85447258"/>